<keyword evidence="1" id="KW-0812">Transmembrane</keyword>
<reference evidence="2 3" key="1">
    <citation type="journal article" date="2017" name="Int. J. Syst. Evol. Microbiol.">
        <title>Bacillus notoginsengisoli sp. nov., a novel bacterium isolated from the rhizosphere of Panax notoginseng.</title>
        <authorList>
            <person name="Zhang M.Y."/>
            <person name="Cheng J."/>
            <person name="Cai Y."/>
            <person name="Zhang T.Y."/>
            <person name="Wu Y.Y."/>
            <person name="Manikprabhu D."/>
            <person name="Li W.J."/>
            <person name="Zhang Y.X."/>
        </authorList>
    </citation>
    <scope>NUCLEOTIDE SEQUENCE [LARGE SCALE GENOMIC DNA]</scope>
    <source>
        <strain evidence="2 3">JCM 30743</strain>
    </source>
</reference>
<sequence length="71" mass="7668">MAIRAFFLLIGFGLSVSGGISLIAYLNVFSAGMGPVDYFHFVTEKPECCFFPVGVGIIFLSIYLPGQIGEE</sequence>
<organism evidence="2 3">
    <name type="scientific">Neobacillus notoginsengisoli</name>
    <dbReference type="NCBI Taxonomy" id="1578198"/>
    <lineage>
        <taxon>Bacteria</taxon>
        <taxon>Bacillati</taxon>
        <taxon>Bacillota</taxon>
        <taxon>Bacilli</taxon>
        <taxon>Bacillales</taxon>
        <taxon>Bacillaceae</taxon>
        <taxon>Neobacillus</taxon>
    </lineage>
</organism>
<comment type="caution">
    <text evidence="2">The sequence shown here is derived from an EMBL/GenBank/DDBJ whole genome shotgun (WGS) entry which is preliminary data.</text>
</comment>
<dbReference type="AlphaFoldDB" id="A0A417YZD0"/>
<gene>
    <name evidence="2" type="ORF">D1B31_00625</name>
</gene>
<keyword evidence="3" id="KW-1185">Reference proteome</keyword>
<accession>A0A417YZD0</accession>
<proteinExistence type="predicted"/>
<evidence type="ECO:0000313" key="3">
    <source>
        <dbReference type="Proteomes" id="UP000284416"/>
    </source>
</evidence>
<dbReference type="EMBL" id="QWEG01000001">
    <property type="protein sequence ID" value="RHW43215.1"/>
    <property type="molecule type" value="Genomic_DNA"/>
</dbReference>
<feature type="transmembrane region" description="Helical" evidence="1">
    <location>
        <begin position="6"/>
        <end position="28"/>
    </location>
</feature>
<feature type="transmembrane region" description="Helical" evidence="1">
    <location>
        <begin position="49"/>
        <end position="68"/>
    </location>
</feature>
<dbReference type="RefSeq" id="WP_118918823.1">
    <property type="nucleotide sequence ID" value="NZ_QWEG01000001.1"/>
</dbReference>
<dbReference type="InterPro" id="IPR058887">
    <property type="entry name" value="YuzI-like"/>
</dbReference>
<protein>
    <submittedName>
        <fullName evidence="2">Uncharacterized protein</fullName>
    </submittedName>
</protein>
<dbReference type="Pfam" id="PF26135">
    <property type="entry name" value="YuzI"/>
    <property type="match status" value="1"/>
</dbReference>
<evidence type="ECO:0000256" key="1">
    <source>
        <dbReference type="SAM" id="Phobius"/>
    </source>
</evidence>
<keyword evidence="1" id="KW-1133">Transmembrane helix</keyword>
<dbReference type="OrthoDB" id="2972455at2"/>
<evidence type="ECO:0000313" key="2">
    <source>
        <dbReference type="EMBL" id="RHW43215.1"/>
    </source>
</evidence>
<dbReference type="Proteomes" id="UP000284416">
    <property type="component" value="Unassembled WGS sequence"/>
</dbReference>
<keyword evidence="1" id="KW-0472">Membrane</keyword>
<name>A0A417YZD0_9BACI</name>